<dbReference type="STRING" id="1034943.BN59_03003"/>
<keyword evidence="3" id="KW-1185">Reference proteome</keyword>
<sequence length="48" mass="5480">MEPLFAEHPEEIPASPMEDPQLPEPDEPNPYDDPEPEPYDSPEPYEDG</sequence>
<dbReference type="Proteomes" id="UP000044071">
    <property type="component" value="Unassembled WGS sequence"/>
</dbReference>
<name>A0A078L0K4_9GAMM</name>
<protein>
    <submittedName>
        <fullName evidence="2">Uncharacterized protein</fullName>
    </submittedName>
</protein>
<feature type="compositionally biased region" description="Acidic residues" evidence="1">
    <location>
        <begin position="24"/>
        <end position="48"/>
    </location>
</feature>
<accession>A0A078L0K4</accession>
<evidence type="ECO:0000256" key="1">
    <source>
        <dbReference type="SAM" id="MobiDB-lite"/>
    </source>
</evidence>
<reference evidence="2 3" key="1">
    <citation type="submission" date="2014-06" db="EMBL/GenBank/DDBJ databases">
        <authorList>
            <person name="Urmite Genomes Urmite Genomes"/>
        </authorList>
    </citation>
    <scope>NUCLEOTIDE SEQUENCE [LARGE SCALE GENOMIC DNA]</scope>
</reference>
<gene>
    <name evidence="2" type="ORF">BN59_03003</name>
</gene>
<organism evidence="2 3">
    <name type="scientific">Legionella massiliensis</name>
    <dbReference type="NCBI Taxonomy" id="1034943"/>
    <lineage>
        <taxon>Bacteria</taxon>
        <taxon>Pseudomonadati</taxon>
        <taxon>Pseudomonadota</taxon>
        <taxon>Gammaproteobacteria</taxon>
        <taxon>Legionellales</taxon>
        <taxon>Legionellaceae</taxon>
        <taxon>Legionella</taxon>
    </lineage>
</organism>
<proteinExistence type="predicted"/>
<feature type="compositionally biased region" description="Basic and acidic residues" evidence="1">
    <location>
        <begin position="1"/>
        <end position="11"/>
    </location>
</feature>
<evidence type="ECO:0000313" key="2">
    <source>
        <dbReference type="EMBL" id="CDZ78691.1"/>
    </source>
</evidence>
<dbReference type="AlphaFoldDB" id="A0A078L0K4"/>
<evidence type="ECO:0000313" key="3">
    <source>
        <dbReference type="Proteomes" id="UP000044071"/>
    </source>
</evidence>
<dbReference type="EMBL" id="CCSB01000003">
    <property type="protein sequence ID" value="CDZ78691.1"/>
    <property type="molecule type" value="Genomic_DNA"/>
</dbReference>
<dbReference type="RefSeq" id="WP_176695308.1">
    <property type="nucleotide sequence ID" value="NZ_CCVW01000003.1"/>
</dbReference>
<feature type="region of interest" description="Disordered" evidence="1">
    <location>
        <begin position="1"/>
        <end position="48"/>
    </location>
</feature>